<dbReference type="PANTHER" id="PTHR10102">
    <property type="entry name" value="DNA-DIRECTED RNA POLYMERASE, MITOCHONDRIAL"/>
    <property type="match status" value="1"/>
</dbReference>
<dbReference type="InterPro" id="IPR037159">
    <property type="entry name" value="RNA_POL_N_sf"/>
</dbReference>
<reference evidence="12" key="1">
    <citation type="submission" date="2025-08" db="UniProtKB">
        <authorList>
            <consortium name="RefSeq"/>
        </authorList>
    </citation>
    <scope>IDENTIFICATION</scope>
</reference>
<dbReference type="SUPFAM" id="SSF56672">
    <property type="entry name" value="DNA/RNA polymerases"/>
    <property type="match status" value="1"/>
</dbReference>
<dbReference type="PROSITE" id="PS00900">
    <property type="entry name" value="RNA_POL_PHAGE_1"/>
    <property type="match status" value="1"/>
</dbReference>
<feature type="domain" description="DNA-directed RNA polymerase N-terminal" evidence="10">
    <location>
        <begin position="330"/>
        <end position="644"/>
    </location>
</feature>
<dbReference type="InterPro" id="IPR029262">
    <property type="entry name" value="RPOL_N"/>
</dbReference>
<keyword evidence="5 9" id="KW-0548">Nucleotidyltransferase</keyword>
<dbReference type="InterPro" id="IPR002092">
    <property type="entry name" value="DNA-dir_Rpol_phage-type"/>
</dbReference>
<comment type="similarity">
    <text evidence="1 9">Belongs to the phage and mitochondrial RNA polymerase family.</text>
</comment>
<evidence type="ECO:0000256" key="7">
    <source>
        <dbReference type="ARBA" id="ARBA00023163"/>
    </source>
</evidence>
<dbReference type="RefSeq" id="XP_011504783.1">
    <property type="nucleotide sequence ID" value="XM_011506481.1"/>
</dbReference>
<sequence>MYRYFNVPCEKLRNIRKALIVEYLPKMCLFCNLYHRYTPRLLQLRGHSSNTNVIVLNPVKRKKVKRKSKNYAELLEVTDSTTNNTKAAVQKLNVNHFSKLVAQPNFTLDKLDKIYHNDKLLNEKKGAQQKLEKSNSNNLLLYQGHKNYIENLSILPNATVTDAQNKQENVLDSLENNDKLIKVLDNHFSDESELNEISYLADFIHNKSSSERKHKIQPNPQTYAYIFNCIGRLQATDNENLDIFKKIKSELIHNGISLNDVVTKSIFVNDQRMYVEKVAKMLDNQFQPVYSIPDLSYDCTLLTNFTKNKSVLPSTVENLVAYDDVTKLLKKQIKMELDGLTTIYSIAKRSKTKQDSKILKAKVSNLNKIWRKVASDAFHKNLKMLKNIESFKSQQIPLYPYLIVLKPEAYVDIIMRKAQKIALVSEDYSVSYISMCYDTGFQVYQKYEAQVKQNNGVHDKIIQIYKQYCDWFIQRNDKLNCREKWALLAHTANKDGVSTDFALPKWPSTVFAAIGKFLLEILINDFKINKNLSKYSNHNDCDVPAFFKIFRNNGYKMQEQLKPHPLVSQLCKESDLEYLTFETMFVPLLCPPLPWTSMDHGGYILSQSDLIRLNMSYKQRFEKKVNSAPKQLFPALDSLNQLGSVPWTINSKILDIAIQVFQNDGSIKFHIPRPPTVLGPLPHLSKTADDVQKKKIMKARFDLQRKKNEMYSMWCDTLYKLSLANHFKNKIFWLPHNMDFRGRVYPIPPHLNHLGSDLSRSLLIFALKKPLGPKGLDWLKIHAINLTGLKKREPISNRLIYANEILNKILDSAEKPLTGELWWTHSDNPWQTLATCMEIDAVLKSKDPENFISGFPIHQDGSCNGLQHYAALGRDEIGALSVNLHPSDVPQDVYSTVVSTIEDMRKNDIKEGNKIAALLEGHVKRKVIKQTVMTTVYGVTMYGAKLQILRQLKDATNFPEESLWEATMYLSNKTFEALKTMFKGAKEIQDWFSQCSHFICKVRQENMEWVTPLGFPVVQPYANHKQIPKYKLDVKNIYSVFKLKPDSRKQKNAFAPNFIHSLDSSHMMLTSLHCEQEGITFVSVHDCFWTHPCNVEIMNKVCREQFVLLHSQPILNDLSKYFYDNFGFNNSQESVNSNNSDRKLKVKEKYNNVLLKVPKQGDFDIKKVLSSIYFFS</sequence>
<dbReference type="GO" id="GO:0001018">
    <property type="term" value="F:mitochondrial promoter sequence-specific DNA binding"/>
    <property type="evidence" value="ECO:0007669"/>
    <property type="project" value="TreeGrafter"/>
</dbReference>
<dbReference type="GeneID" id="105367712"/>
<keyword evidence="3 9" id="KW-0240">DNA-directed RNA polymerase</keyword>
<evidence type="ECO:0000313" key="12">
    <source>
        <dbReference type="RefSeq" id="XP_011504783.1"/>
    </source>
</evidence>
<evidence type="ECO:0000256" key="3">
    <source>
        <dbReference type="ARBA" id="ARBA00022478"/>
    </source>
</evidence>
<dbReference type="GO" id="GO:0003899">
    <property type="term" value="F:DNA-directed RNA polymerase activity"/>
    <property type="evidence" value="ECO:0007669"/>
    <property type="project" value="UniProtKB-EC"/>
</dbReference>
<dbReference type="SMART" id="SM01311">
    <property type="entry name" value="RPOL_N"/>
    <property type="match status" value="1"/>
</dbReference>
<dbReference type="AlphaFoldDB" id="A0AAJ6YUV0"/>
<dbReference type="GO" id="GO:0006390">
    <property type="term" value="P:mitochondrial transcription"/>
    <property type="evidence" value="ECO:0007669"/>
    <property type="project" value="TreeGrafter"/>
</dbReference>
<comment type="catalytic activity">
    <reaction evidence="8 9">
        <text>RNA(n) + a ribonucleoside 5'-triphosphate = RNA(n+1) + diphosphate</text>
        <dbReference type="Rhea" id="RHEA:21248"/>
        <dbReference type="Rhea" id="RHEA-COMP:14527"/>
        <dbReference type="Rhea" id="RHEA-COMP:17342"/>
        <dbReference type="ChEBI" id="CHEBI:33019"/>
        <dbReference type="ChEBI" id="CHEBI:61557"/>
        <dbReference type="ChEBI" id="CHEBI:140395"/>
        <dbReference type="EC" id="2.7.7.6"/>
    </reaction>
</comment>
<protein>
    <recommendedName>
        <fullName evidence="2 9">DNA-directed RNA polymerase</fullName>
        <ecNumber evidence="2 9">2.7.7.6</ecNumber>
    </recommendedName>
</protein>
<proteinExistence type="inferred from homology"/>
<name>A0AAJ6YUV0_9HYME</name>
<evidence type="ECO:0000256" key="2">
    <source>
        <dbReference type="ARBA" id="ARBA00012418"/>
    </source>
</evidence>
<dbReference type="Proteomes" id="UP000695007">
    <property type="component" value="Unplaced"/>
</dbReference>
<keyword evidence="7 9" id="KW-0804">Transcription</keyword>
<dbReference type="PROSITE" id="PS00489">
    <property type="entry name" value="RNA_POL_PHAGE_2"/>
    <property type="match status" value="1"/>
</dbReference>
<evidence type="ECO:0000256" key="5">
    <source>
        <dbReference type="ARBA" id="ARBA00022695"/>
    </source>
</evidence>
<evidence type="ECO:0000256" key="9">
    <source>
        <dbReference type="RuleBase" id="RU003805"/>
    </source>
</evidence>
<keyword evidence="11" id="KW-1185">Reference proteome</keyword>
<gene>
    <name evidence="12" type="primary">LOC105367712</name>
</gene>
<organism evidence="11 12">
    <name type="scientific">Ceratosolen solmsi marchali</name>
    <dbReference type="NCBI Taxonomy" id="326594"/>
    <lineage>
        <taxon>Eukaryota</taxon>
        <taxon>Metazoa</taxon>
        <taxon>Ecdysozoa</taxon>
        <taxon>Arthropoda</taxon>
        <taxon>Hexapoda</taxon>
        <taxon>Insecta</taxon>
        <taxon>Pterygota</taxon>
        <taxon>Neoptera</taxon>
        <taxon>Endopterygota</taxon>
        <taxon>Hymenoptera</taxon>
        <taxon>Apocrita</taxon>
        <taxon>Proctotrupomorpha</taxon>
        <taxon>Chalcidoidea</taxon>
        <taxon>Agaonidae</taxon>
        <taxon>Agaoninae</taxon>
        <taxon>Ceratosolen</taxon>
    </lineage>
</organism>
<evidence type="ECO:0000256" key="6">
    <source>
        <dbReference type="ARBA" id="ARBA00022946"/>
    </source>
</evidence>
<dbReference type="Pfam" id="PF00940">
    <property type="entry name" value="RNA_pol"/>
    <property type="match status" value="1"/>
</dbReference>
<evidence type="ECO:0000256" key="1">
    <source>
        <dbReference type="ARBA" id="ARBA00009493"/>
    </source>
</evidence>
<dbReference type="InterPro" id="IPR043502">
    <property type="entry name" value="DNA/RNA_pol_sf"/>
</dbReference>
<keyword evidence="6" id="KW-0809">Transit peptide</keyword>
<evidence type="ECO:0000256" key="8">
    <source>
        <dbReference type="ARBA" id="ARBA00048552"/>
    </source>
</evidence>
<evidence type="ECO:0000259" key="10">
    <source>
        <dbReference type="SMART" id="SM01311"/>
    </source>
</evidence>
<dbReference type="EC" id="2.7.7.6" evidence="2 9"/>
<dbReference type="Pfam" id="PF14700">
    <property type="entry name" value="RPOL_N"/>
    <property type="match status" value="1"/>
</dbReference>
<dbReference type="GO" id="GO:0034245">
    <property type="term" value="C:mitochondrial DNA-directed RNA polymerase complex"/>
    <property type="evidence" value="ECO:0007669"/>
    <property type="project" value="TreeGrafter"/>
</dbReference>
<dbReference type="CTD" id="136026652"/>
<dbReference type="KEGG" id="csol:105367712"/>
<dbReference type="FunFam" id="1.10.287.280:FF:000001">
    <property type="entry name" value="DNA-directed RNA polymerase"/>
    <property type="match status" value="1"/>
</dbReference>
<dbReference type="GO" id="GO:0071897">
    <property type="term" value="P:DNA biosynthetic process"/>
    <property type="evidence" value="ECO:0007669"/>
    <property type="project" value="UniProtKB-ARBA"/>
</dbReference>
<dbReference type="Gene3D" id="1.10.1320.10">
    <property type="entry name" value="DNA-directed RNA polymerase, N-terminal domain"/>
    <property type="match status" value="1"/>
</dbReference>
<dbReference type="Gene3D" id="1.10.287.280">
    <property type="match status" value="1"/>
</dbReference>
<accession>A0AAJ6YUV0</accession>
<comment type="function">
    <text evidence="9">DNA-dependent RNA polymerase catalyzes the transcription of DNA into RNA using the four ribonucleoside triphosphates as substrates.</text>
</comment>
<evidence type="ECO:0000313" key="11">
    <source>
        <dbReference type="Proteomes" id="UP000695007"/>
    </source>
</evidence>
<dbReference type="PANTHER" id="PTHR10102:SF0">
    <property type="entry name" value="DNA-DIRECTED RNA POLYMERASE, MITOCHONDRIAL"/>
    <property type="match status" value="1"/>
</dbReference>
<dbReference type="Gene3D" id="1.10.150.20">
    <property type="entry name" value="5' to 3' exonuclease, C-terminal subdomain"/>
    <property type="match status" value="1"/>
</dbReference>
<keyword evidence="4 9" id="KW-0808">Transferase</keyword>
<dbReference type="InterPro" id="IPR046950">
    <property type="entry name" value="DNA-dir_Rpol_C_phage-type"/>
</dbReference>
<evidence type="ECO:0000256" key="4">
    <source>
        <dbReference type="ARBA" id="ARBA00022679"/>
    </source>
</evidence>